<keyword evidence="3" id="KW-1185">Reference proteome</keyword>
<feature type="compositionally biased region" description="Low complexity" evidence="1">
    <location>
        <begin position="74"/>
        <end position="83"/>
    </location>
</feature>
<dbReference type="STRING" id="1437875.CFRA_02555"/>
<reference evidence="2 3" key="1">
    <citation type="submission" date="2014-08" db="EMBL/GenBank/DDBJ databases">
        <title>Complete genome sequence of Corynebacterium frankenforstense ST18(T) (=DSM 45800(T)), isolated from raw cow milk.</title>
        <authorList>
            <person name="Ruckert C."/>
            <person name="Albersmeier A."/>
            <person name="Winkler A."/>
            <person name="Lipski A."/>
            <person name="Kalinowski J."/>
        </authorList>
    </citation>
    <scope>NUCLEOTIDE SEQUENCE [LARGE SCALE GENOMIC DNA]</scope>
    <source>
        <strain evidence="2 3">ST18</strain>
    </source>
</reference>
<dbReference type="RefSeq" id="WP_075663316.1">
    <property type="nucleotide sequence ID" value="NZ_CP009247.1"/>
</dbReference>
<dbReference type="Proteomes" id="UP000185434">
    <property type="component" value="Chromosome"/>
</dbReference>
<organism evidence="2 3">
    <name type="scientific">Corynebacterium frankenforstense DSM 45800</name>
    <dbReference type="NCBI Taxonomy" id="1437875"/>
    <lineage>
        <taxon>Bacteria</taxon>
        <taxon>Bacillati</taxon>
        <taxon>Actinomycetota</taxon>
        <taxon>Actinomycetes</taxon>
        <taxon>Mycobacteriales</taxon>
        <taxon>Corynebacteriaceae</taxon>
        <taxon>Corynebacterium</taxon>
    </lineage>
</organism>
<gene>
    <name evidence="2" type="ORF">CFRA_02555</name>
</gene>
<dbReference type="EMBL" id="CP009247">
    <property type="protein sequence ID" value="APT88340.1"/>
    <property type="molecule type" value="Genomic_DNA"/>
</dbReference>
<feature type="compositionally biased region" description="Low complexity" evidence="1">
    <location>
        <begin position="118"/>
        <end position="127"/>
    </location>
</feature>
<feature type="compositionally biased region" description="Low complexity" evidence="1">
    <location>
        <begin position="137"/>
        <end position="153"/>
    </location>
</feature>
<feature type="compositionally biased region" description="Acidic residues" evidence="1">
    <location>
        <begin position="60"/>
        <end position="73"/>
    </location>
</feature>
<evidence type="ECO:0000313" key="3">
    <source>
        <dbReference type="Proteomes" id="UP000185434"/>
    </source>
</evidence>
<feature type="region of interest" description="Disordered" evidence="1">
    <location>
        <begin position="40"/>
        <end position="162"/>
    </location>
</feature>
<accession>A0A1L7CR70</accession>
<evidence type="ECO:0000256" key="1">
    <source>
        <dbReference type="SAM" id="MobiDB-lite"/>
    </source>
</evidence>
<sequence>MFGPRNHTPRIGSPATESVARLAVTATAAVLLAAGLTGCSTPEAADASEPRLATQPVAAEIDEAAATGDDDDGAAAQANAGNGSVTKRGVDASRSGGAPAPTLAKSAGKTARQDRTTTAESDAASDAGPGANSDTDSGASSGNGSRAAAEPAPGTGGTADGADAAAARCTGAALAQSGFTGPATFLYCDGDWALAGPPNTDIIVALHWADGWRLYEGHGQTETGFTCYDPAIAAADGVPEGLRAKLLTCN</sequence>
<protein>
    <submittedName>
        <fullName evidence="2">Uncharacterized protein</fullName>
    </submittedName>
</protein>
<dbReference type="AlphaFoldDB" id="A0A1L7CR70"/>
<name>A0A1L7CR70_9CORY</name>
<proteinExistence type="predicted"/>
<dbReference type="OrthoDB" id="4426508at2"/>
<evidence type="ECO:0000313" key="2">
    <source>
        <dbReference type="EMBL" id="APT88340.1"/>
    </source>
</evidence>
<dbReference type="KEGG" id="cfk:CFRA_02555"/>